<keyword evidence="1" id="KW-0540">Nuclease</keyword>
<organism evidence="1">
    <name type="scientific">Ixodes ricinus</name>
    <name type="common">Common tick</name>
    <name type="synonym">Acarus ricinus</name>
    <dbReference type="NCBI Taxonomy" id="34613"/>
    <lineage>
        <taxon>Eukaryota</taxon>
        <taxon>Metazoa</taxon>
        <taxon>Ecdysozoa</taxon>
        <taxon>Arthropoda</taxon>
        <taxon>Chelicerata</taxon>
        <taxon>Arachnida</taxon>
        <taxon>Acari</taxon>
        <taxon>Parasitiformes</taxon>
        <taxon>Ixodida</taxon>
        <taxon>Ixodoidea</taxon>
        <taxon>Ixodidae</taxon>
        <taxon>Ixodinae</taxon>
        <taxon>Ixodes</taxon>
    </lineage>
</organism>
<reference evidence="1" key="1">
    <citation type="journal article" date="2015" name="Sci. Rep.">
        <title>Tissue- and time-dependent transcription in Ixodes ricinus salivary glands and midguts when blood feeding on the vertebrate host.</title>
        <authorList>
            <person name="Kotsyfakis M."/>
            <person name="Schwarz A."/>
            <person name="Erhart J."/>
            <person name="Ribeiro J.M."/>
        </authorList>
    </citation>
    <scope>NUCLEOTIDE SEQUENCE</scope>
    <source>
        <tissue evidence="1">Salivary gland and midgut</tissue>
    </source>
</reference>
<dbReference type="EMBL" id="GANP01006021">
    <property type="protein sequence ID" value="JAB78447.1"/>
    <property type="molecule type" value="mRNA"/>
</dbReference>
<accession>V5HRD4</accession>
<evidence type="ECO:0000313" key="1">
    <source>
        <dbReference type="EMBL" id="JAB78447.1"/>
    </source>
</evidence>
<dbReference type="PANTHER" id="PTHR33332">
    <property type="entry name" value="REVERSE TRANSCRIPTASE DOMAIN-CONTAINING PROTEIN"/>
    <property type="match status" value="1"/>
</dbReference>
<sequence length="133" mass="15021">LLGVTIDHRLDFRRHIQDVVSKARRLLAFVIRSSKGACPSVPRSLFTALVLPVLEYCSSVWDPSSTQLIASLESVQRRAAYHIVRRQLGQSTPPYQELRTSALLRLVGWDQLQLRRQVATARLLTTLCLPNST</sequence>
<keyword evidence="1" id="KW-0378">Hydrolase</keyword>
<dbReference type="GO" id="GO:0004519">
    <property type="term" value="F:endonuclease activity"/>
    <property type="evidence" value="ECO:0007669"/>
    <property type="project" value="UniProtKB-KW"/>
</dbReference>
<name>V5HRD4_IXORI</name>
<proteinExistence type="evidence at transcript level"/>
<feature type="non-terminal residue" evidence="1">
    <location>
        <position position="133"/>
    </location>
</feature>
<feature type="non-terminal residue" evidence="1">
    <location>
        <position position="1"/>
    </location>
</feature>
<keyword evidence="1" id="KW-0255">Endonuclease</keyword>
<protein>
    <submittedName>
        <fullName evidence="1">Putative endonuclease/reverse transcript</fullName>
    </submittedName>
</protein>
<dbReference type="AlphaFoldDB" id="V5HRD4"/>